<feature type="coiled-coil region" evidence="1">
    <location>
        <begin position="50"/>
        <end position="107"/>
    </location>
</feature>
<comment type="caution">
    <text evidence="2">The sequence shown here is derived from an EMBL/GenBank/DDBJ whole genome shotgun (WGS) entry which is preliminary data.</text>
</comment>
<protein>
    <submittedName>
        <fullName evidence="2">Integrase catalytic domain-containing protein</fullName>
    </submittedName>
</protein>
<proteinExistence type="predicted"/>
<keyword evidence="1" id="KW-0175">Coiled coil</keyword>
<gene>
    <name evidence="2" type="primary">AVEN_138904_1</name>
    <name evidence="2" type="ORF">TNCT_325721</name>
</gene>
<keyword evidence="3" id="KW-1185">Reference proteome</keyword>
<evidence type="ECO:0000313" key="2">
    <source>
        <dbReference type="EMBL" id="GFR15747.1"/>
    </source>
</evidence>
<organism evidence="2 3">
    <name type="scientific">Trichonephila clavata</name>
    <name type="common">Joro spider</name>
    <name type="synonym">Nephila clavata</name>
    <dbReference type="NCBI Taxonomy" id="2740835"/>
    <lineage>
        <taxon>Eukaryota</taxon>
        <taxon>Metazoa</taxon>
        <taxon>Ecdysozoa</taxon>
        <taxon>Arthropoda</taxon>
        <taxon>Chelicerata</taxon>
        <taxon>Arachnida</taxon>
        <taxon>Araneae</taxon>
        <taxon>Araneomorphae</taxon>
        <taxon>Entelegynae</taxon>
        <taxon>Araneoidea</taxon>
        <taxon>Nephilidae</taxon>
        <taxon>Trichonephila</taxon>
    </lineage>
</organism>
<accession>A0A8X6LPD5</accession>
<dbReference type="PANTHER" id="PTHR47331">
    <property type="entry name" value="PHD-TYPE DOMAIN-CONTAINING PROTEIN"/>
    <property type="match status" value="1"/>
</dbReference>
<evidence type="ECO:0000313" key="3">
    <source>
        <dbReference type="Proteomes" id="UP000887116"/>
    </source>
</evidence>
<dbReference type="PANTHER" id="PTHR47331:SF1">
    <property type="entry name" value="GAG-LIKE PROTEIN"/>
    <property type="match status" value="1"/>
</dbReference>
<dbReference type="AlphaFoldDB" id="A0A8X6LPD5"/>
<evidence type="ECO:0000256" key="1">
    <source>
        <dbReference type="SAM" id="Coils"/>
    </source>
</evidence>
<dbReference type="OrthoDB" id="8061640at2759"/>
<name>A0A8X6LPD5_TRICU</name>
<dbReference type="Proteomes" id="UP000887116">
    <property type="component" value="Unassembled WGS sequence"/>
</dbReference>
<dbReference type="EMBL" id="BMAO01007412">
    <property type="protein sequence ID" value="GFR15747.1"/>
    <property type="molecule type" value="Genomic_DNA"/>
</dbReference>
<sequence>MERENENLKREIESQKKKRTVVRQLTTKLLSKIETNLSADVADGEKKEILEDLKVQLEFKMSELRSLDEKIENHVPESEFENEITSSQEYQEKIVTVQGKIQRLLNRKLNSERRSEADNNEIKETVIVKSSENRTMNLPRLQIETFYGDSFSQNNSSRKNRVSLQTVNALAIGREKKCFVKCLLDAGSQISAIREDLSRSLNLQVKGERELNIYTFGEKNCKRNKCKIVEVTLRNINNPEKKITLELMEVPIITTAEIRVPEEKIKQQLRCQGICLIEPSVEKCEPEIGILIGADVLWSITSSEIKRINKSCVAIETAFGWCLSGTFRNEEPLTCGFMNVTSQLTVDLDKSVKSFWELKSIGMNETNDSSSESEKALQIFDSSIILKEKRYEISLPLKEENIKLNENFYVDDFICSVDSDEEARQVYHEAKLILSEASMNLTKWKTNSSLLKEEIETVTSKEVKLGFPDSSSKVLGLKYNSSKDLFTFSPETIVEASHSNEPTKRTVLQISSKLFDPIANWYHCPGNQNPADKITRGCSVKQLSQDNSWKFGPPWLSDFKSSWPVQENSSICCDSEQSCSMCCESDNYDNSESDIVPVFNCAVNKPILNTEDFSTLRRPLTYVYNDVNEPDPLTPSHFTVGSRLTTLPSPKLNANSINFELTKKWKYRQLSLDHFWKRFFKEYLLELRSVMFTKQSKNIPNLKIDDDVLIRG</sequence>
<reference evidence="2" key="1">
    <citation type="submission" date="2020-07" db="EMBL/GenBank/DDBJ databases">
        <title>Multicomponent nature underlies the extraordinary mechanical properties of spider dragline silk.</title>
        <authorList>
            <person name="Kono N."/>
            <person name="Nakamura H."/>
            <person name="Mori M."/>
            <person name="Yoshida Y."/>
            <person name="Ohtoshi R."/>
            <person name="Malay A.D."/>
            <person name="Moran D.A.P."/>
            <person name="Tomita M."/>
            <person name="Numata K."/>
            <person name="Arakawa K."/>
        </authorList>
    </citation>
    <scope>NUCLEOTIDE SEQUENCE</scope>
</reference>